<evidence type="ECO:0008006" key="4">
    <source>
        <dbReference type="Google" id="ProtNLM"/>
    </source>
</evidence>
<dbReference type="Proteomes" id="UP001168990">
    <property type="component" value="Unassembled WGS sequence"/>
</dbReference>
<feature type="transmembrane region" description="Helical" evidence="1">
    <location>
        <begin position="228"/>
        <end position="247"/>
    </location>
</feature>
<dbReference type="AlphaFoldDB" id="A0AA39F7M0"/>
<sequence length="353" mass="40720">MWGYDHRPAAFIECPFTTQHCQHLMSPGNTAQVTSSEFSSAQLCITPEGAKTKDRLYLKTSSYCGRRAMVNNIFCRKISRTWLQTKSNPPHPRVFTESRIKNNSTLGYLIYRWIICLLWISIIFCSLFNYGSSIPSKNPYTWPIYLTNWDLVIGTIQSILGVILVTKRWTLQENNPDSNVFNNIKYGKLEKLYYILYTITCTLAVGVTVSYWAAVYDSKIHTVDPLNIMQHVCNSLLVLMDVFIGSIPLKFRHFWWCLVLIMFYLTFSIIYYAAGGLDKNGFHYIYKILDWKKPGITILIALGGMLFLVIVHCLLSYFTILLNRICKSDMKYMEESPSASNEQTQKSKDVEIV</sequence>
<evidence type="ECO:0000256" key="1">
    <source>
        <dbReference type="SAM" id="Phobius"/>
    </source>
</evidence>
<evidence type="ECO:0000313" key="2">
    <source>
        <dbReference type="EMBL" id="KAK0164460.1"/>
    </source>
</evidence>
<gene>
    <name evidence="2" type="ORF">PV328_003087</name>
</gene>
<dbReference type="Pfam" id="PF21534">
    <property type="entry name" value="Rost"/>
    <property type="match status" value="1"/>
</dbReference>
<dbReference type="GO" id="GO:0016020">
    <property type="term" value="C:membrane"/>
    <property type="evidence" value="ECO:0007669"/>
    <property type="project" value="TreeGrafter"/>
</dbReference>
<dbReference type="PANTHER" id="PTHR12242">
    <property type="entry name" value="OS02G0130600 PROTEIN-RELATED"/>
    <property type="match status" value="1"/>
</dbReference>
<comment type="caution">
    <text evidence="2">The sequence shown here is derived from an EMBL/GenBank/DDBJ whole genome shotgun (WGS) entry which is preliminary data.</text>
</comment>
<evidence type="ECO:0000313" key="3">
    <source>
        <dbReference type="Proteomes" id="UP001168990"/>
    </source>
</evidence>
<accession>A0AA39F7M0</accession>
<organism evidence="2 3">
    <name type="scientific">Microctonus aethiopoides</name>
    <dbReference type="NCBI Taxonomy" id="144406"/>
    <lineage>
        <taxon>Eukaryota</taxon>
        <taxon>Metazoa</taxon>
        <taxon>Ecdysozoa</taxon>
        <taxon>Arthropoda</taxon>
        <taxon>Hexapoda</taxon>
        <taxon>Insecta</taxon>
        <taxon>Pterygota</taxon>
        <taxon>Neoptera</taxon>
        <taxon>Endopterygota</taxon>
        <taxon>Hymenoptera</taxon>
        <taxon>Apocrita</taxon>
        <taxon>Ichneumonoidea</taxon>
        <taxon>Braconidae</taxon>
        <taxon>Euphorinae</taxon>
        <taxon>Microctonus</taxon>
    </lineage>
</organism>
<feature type="transmembrane region" description="Helical" evidence="1">
    <location>
        <begin position="294"/>
        <end position="322"/>
    </location>
</feature>
<feature type="transmembrane region" description="Helical" evidence="1">
    <location>
        <begin position="151"/>
        <end position="171"/>
    </location>
</feature>
<protein>
    <recommendedName>
        <fullName evidence="4">Protein rolling stone</fullName>
    </recommendedName>
</protein>
<reference evidence="2" key="1">
    <citation type="journal article" date="2023" name="bioRxiv">
        <title>Scaffold-level genome assemblies of two parasitoid biocontrol wasps reveal the parthenogenesis mechanism and an associated novel virus.</title>
        <authorList>
            <person name="Inwood S."/>
            <person name="Skelly J."/>
            <person name="Guhlin J."/>
            <person name="Harrop T."/>
            <person name="Goldson S."/>
            <person name="Dearden P."/>
        </authorList>
    </citation>
    <scope>NUCLEOTIDE SEQUENCE</scope>
    <source>
        <strain evidence="2">Irish</strain>
        <tissue evidence="2">Whole body</tissue>
    </source>
</reference>
<reference evidence="2" key="2">
    <citation type="submission" date="2023-03" db="EMBL/GenBank/DDBJ databases">
        <authorList>
            <person name="Inwood S.N."/>
            <person name="Skelly J.G."/>
            <person name="Guhlin J."/>
            <person name="Harrop T.W.R."/>
            <person name="Goldson S.G."/>
            <person name="Dearden P.K."/>
        </authorList>
    </citation>
    <scope>NUCLEOTIDE SEQUENCE</scope>
    <source>
        <strain evidence="2">Irish</strain>
        <tissue evidence="2">Whole body</tissue>
    </source>
</reference>
<proteinExistence type="predicted"/>
<feature type="transmembrane region" description="Helical" evidence="1">
    <location>
        <begin position="192"/>
        <end position="216"/>
    </location>
</feature>
<name>A0AA39F7M0_9HYME</name>
<keyword evidence="1" id="KW-0812">Transmembrane</keyword>
<dbReference type="PANTHER" id="PTHR12242:SF49">
    <property type="entry name" value="HEADBUTT, ISOFORM E"/>
    <property type="match status" value="1"/>
</dbReference>
<dbReference type="EMBL" id="JAQQBS010001422">
    <property type="protein sequence ID" value="KAK0164460.1"/>
    <property type="molecule type" value="Genomic_DNA"/>
</dbReference>
<feature type="transmembrane region" description="Helical" evidence="1">
    <location>
        <begin position="109"/>
        <end position="131"/>
    </location>
</feature>
<keyword evidence="1" id="KW-0472">Membrane</keyword>
<keyword evidence="3" id="KW-1185">Reference proteome</keyword>
<feature type="transmembrane region" description="Helical" evidence="1">
    <location>
        <begin position="254"/>
        <end position="274"/>
    </location>
</feature>
<keyword evidence="1" id="KW-1133">Transmembrane helix</keyword>
<dbReference type="InterPro" id="IPR049352">
    <property type="entry name" value="Rost"/>
</dbReference>